<gene>
    <name evidence="1" type="ORF">K457DRAFT_143036</name>
</gene>
<dbReference type="OrthoDB" id="2374315at2759"/>
<dbReference type="EMBL" id="KV442131">
    <property type="protein sequence ID" value="OAQ23072.1"/>
    <property type="molecule type" value="Genomic_DNA"/>
</dbReference>
<accession>A0A197JD65</accession>
<sequence length="139" mass="16477">MRGGRLEAKKILDSDWVCLYLEVLGCMIGGIPGPGHPRSLIILREVTVSNQERLDLHHQVYAKLARFTKLREFRKISKRHVWQYECLSMTMESGVDVLKDLQNLRVVELWYLDNGIYNAEEMEWVQKNWPQVEIRFKKF</sequence>
<name>A0A197JD65_9FUNG</name>
<proteinExistence type="predicted"/>
<dbReference type="AlphaFoldDB" id="A0A197JD65"/>
<evidence type="ECO:0000313" key="2">
    <source>
        <dbReference type="Proteomes" id="UP000078512"/>
    </source>
</evidence>
<evidence type="ECO:0000313" key="1">
    <source>
        <dbReference type="EMBL" id="OAQ23072.1"/>
    </source>
</evidence>
<protein>
    <submittedName>
        <fullName evidence="1">Uncharacterized protein</fullName>
    </submittedName>
</protein>
<organism evidence="1 2">
    <name type="scientific">Linnemannia elongata AG-77</name>
    <dbReference type="NCBI Taxonomy" id="1314771"/>
    <lineage>
        <taxon>Eukaryota</taxon>
        <taxon>Fungi</taxon>
        <taxon>Fungi incertae sedis</taxon>
        <taxon>Mucoromycota</taxon>
        <taxon>Mortierellomycotina</taxon>
        <taxon>Mortierellomycetes</taxon>
        <taxon>Mortierellales</taxon>
        <taxon>Mortierellaceae</taxon>
        <taxon>Linnemannia</taxon>
    </lineage>
</organism>
<keyword evidence="2" id="KW-1185">Reference proteome</keyword>
<reference evidence="1 2" key="1">
    <citation type="submission" date="2016-05" db="EMBL/GenBank/DDBJ databases">
        <title>Genome sequencing reveals origins of a unique bacterial endosymbiosis in the earliest lineages of terrestrial Fungi.</title>
        <authorList>
            <consortium name="DOE Joint Genome Institute"/>
            <person name="Uehling J."/>
            <person name="Gryganskyi A."/>
            <person name="Hameed K."/>
            <person name="Tschaplinski T."/>
            <person name="Misztal P."/>
            <person name="Wu S."/>
            <person name="Desiro A."/>
            <person name="Vande Pol N."/>
            <person name="Du Z.-Y."/>
            <person name="Zienkiewicz A."/>
            <person name="Zienkiewicz K."/>
            <person name="Morin E."/>
            <person name="Tisserant E."/>
            <person name="Splivallo R."/>
            <person name="Hainaut M."/>
            <person name="Henrissat B."/>
            <person name="Ohm R."/>
            <person name="Kuo A."/>
            <person name="Yan J."/>
            <person name="Lipzen A."/>
            <person name="Nolan M."/>
            <person name="Labutti K."/>
            <person name="Barry K."/>
            <person name="Goldstein A."/>
            <person name="Labbe J."/>
            <person name="Schadt C."/>
            <person name="Tuskan G."/>
            <person name="Grigoriev I."/>
            <person name="Martin F."/>
            <person name="Vilgalys R."/>
            <person name="Bonito G."/>
        </authorList>
    </citation>
    <scope>NUCLEOTIDE SEQUENCE [LARGE SCALE GENOMIC DNA]</scope>
    <source>
        <strain evidence="1 2">AG-77</strain>
    </source>
</reference>
<dbReference type="Proteomes" id="UP000078512">
    <property type="component" value="Unassembled WGS sequence"/>
</dbReference>